<reference evidence="1 2" key="1">
    <citation type="submission" date="2020-04" db="EMBL/GenBank/DDBJ databases">
        <title>Molecular characterization of pseudomonads from Agaricus bisporus reveal novel blotch 2 pathogens in Western Europe.</title>
        <authorList>
            <person name="Taparia T."/>
            <person name="Krijger M."/>
            <person name="Haynes E."/>
            <person name="Elpinstone J.G."/>
            <person name="Noble R."/>
            <person name="Van Der Wolf J."/>
        </authorList>
    </citation>
    <scope>NUCLEOTIDE SEQUENCE [LARGE SCALE GENOMIC DNA]</scope>
    <source>
        <strain evidence="1 2">IPO3737</strain>
    </source>
</reference>
<sequence>MATPKEVRIDFSQTTKLEIFKRVNGRCSVPRCTNVTIGPFLEFEGAVNMGVACHIYSAAEDGPRGRGEQTDVFISSEKNGIWCCSSHASLIDKKKGNEFPAAVLFAWKALAEARIRKLLDDAPSPLGWVDTIEFSEYGNLITPPSITLSRNTLIFGPNCCGKTSLMEAAASVSDSKYAETFGGTYRNGAHLKYKVQIKYSTVDTFNKTLELEMCNGSLIRKEGRTPYLLPPGDLEVILCSERETRRKPHEDDVDFLMRYLSIDKTALFYLAEMGGGELLPGDMRFEQAVDIEYNDFDEEISKKKYKSDDEPYVNLLFRRHGGQHWVTLNRLATSEYGKLLVSFAVTKARETCKQKLTLFLVDGLIYNFDKYNFEQVLNVLSKSDFQSALILPPYQEENILEKSKGNVELKSLDYLKQWQLKLLERSEYFVV</sequence>
<dbReference type="Proteomes" id="UP000520592">
    <property type="component" value="Unassembled WGS sequence"/>
</dbReference>
<proteinExistence type="predicted"/>
<dbReference type="EMBL" id="JACAQD010000048">
    <property type="protein sequence ID" value="NWC36909.1"/>
    <property type="molecule type" value="Genomic_DNA"/>
</dbReference>
<dbReference type="RefSeq" id="WP_177058155.1">
    <property type="nucleotide sequence ID" value="NZ_JACAPS010000016.1"/>
</dbReference>
<comment type="caution">
    <text evidence="1">The sequence shown here is derived from an EMBL/GenBank/DDBJ whole genome shotgun (WGS) entry which is preliminary data.</text>
</comment>
<evidence type="ECO:0000313" key="1">
    <source>
        <dbReference type="EMBL" id="NWC36909.1"/>
    </source>
</evidence>
<organism evidence="1 2">
    <name type="scientific">Pseudomonas gingeri</name>
    <dbReference type="NCBI Taxonomy" id="117681"/>
    <lineage>
        <taxon>Bacteria</taxon>
        <taxon>Pseudomonadati</taxon>
        <taxon>Pseudomonadota</taxon>
        <taxon>Gammaproteobacteria</taxon>
        <taxon>Pseudomonadales</taxon>
        <taxon>Pseudomonadaceae</taxon>
        <taxon>Pseudomonas</taxon>
    </lineage>
</organism>
<dbReference type="AlphaFoldDB" id="A0A7Y7YI49"/>
<gene>
    <name evidence="1" type="ORF">HX876_31625</name>
</gene>
<name>A0A7Y7YI49_9PSED</name>
<protein>
    <recommendedName>
        <fullName evidence="3">Rad50/SbcC-type AAA domain-containing protein</fullName>
    </recommendedName>
</protein>
<evidence type="ECO:0008006" key="3">
    <source>
        <dbReference type="Google" id="ProtNLM"/>
    </source>
</evidence>
<accession>A0A7Y7YI49</accession>
<evidence type="ECO:0000313" key="2">
    <source>
        <dbReference type="Proteomes" id="UP000520592"/>
    </source>
</evidence>